<dbReference type="GeneID" id="24110442"/>
<evidence type="ECO:0000313" key="1">
    <source>
        <dbReference type="EMBL" id="GAC97576.1"/>
    </source>
</evidence>
<keyword evidence="2" id="KW-1185">Reference proteome</keyword>
<dbReference type="RefSeq" id="XP_012191163.1">
    <property type="nucleotide sequence ID" value="XM_012335773.1"/>
</dbReference>
<dbReference type="Proteomes" id="UP000014071">
    <property type="component" value="Unassembled WGS sequence"/>
</dbReference>
<accession>R9P880</accession>
<protein>
    <submittedName>
        <fullName evidence="1">Uncharacterized protein</fullName>
    </submittedName>
</protein>
<proteinExistence type="predicted"/>
<dbReference type="EMBL" id="DF238810">
    <property type="protein sequence ID" value="GAC97576.1"/>
    <property type="molecule type" value="Genomic_DNA"/>
</dbReference>
<dbReference type="HOGENOM" id="CLU_2513619_0_0_1"/>
<name>R9P880_PSEHS</name>
<organism evidence="1 2">
    <name type="scientific">Pseudozyma hubeiensis (strain SY62)</name>
    <name type="common">Yeast</name>
    <dbReference type="NCBI Taxonomy" id="1305764"/>
    <lineage>
        <taxon>Eukaryota</taxon>
        <taxon>Fungi</taxon>
        <taxon>Dikarya</taxon>
        <taxon>Basidiomycota</taxon>
        <taxon>Ustilaginomycotina</taxon>
        <taxon>Ustilaginomycetes</taxon>
        <taxon>Ustilaginales</taxon>
        <taxon>Ustilaginaceae</taxon>
        <taxon>Pseudozyma</taxon>
    </lineage>
</organism>
<gene>
    <name evidence="1" type="ORF">PHSY_005162</name>
</gene>
<dbReference type="AlphaFoldDB" id="R9P880"/>
<reference evidence="2" key="1">
    <citation type="journal article" date="2013" name="Genome Announc.">
        <title>Draft genome sequence of the basidiomycetous yeast-like fungus Pseudozyma hubeiensis SY62, which produces an abundant amount of the biosurfactant mannosylerythritol lipids.</title>
        <authorList>
            <person name="Konishi M."/>
            <person name="Hatada Y."/>
            <person name="Horiuchi J."/>
        </authorList>
    </citation>
    <scope>NUCLEOTIDE SEQUENCE [LARGE SCALE GENOMIC DNA]</scope>
    <source>
        <strain evidence="2">SY62</strain>
    </source>
</reference>
<evidence type="ECO:0000313" key="2">
    <source>
        <dbReference type="Proteomes" id="UP000014071"/>
    </source>
</evidence>
<sequence>MQEPPASQDDTLPRPPRSSMQIEFNAAFPTPKALNRSTRSVVQYTDLQNQNTKRWLACCAVTIPATAFYLADPRSTNWTFGMECM</sequence>